<evidence type="ECO:0000256" key="5">
    <source>
        <dbReference type="ARBA" id="ARBA00022691"/>
    </source>
</evidence>
<keyword evidence="6 13" id="KW-0812">Transmembrane</keyword>
<keyword evidence="7 13" id="KW-0256">Endoplasmic reticulum</keyword>
<evidence type="ECO:0000256" key="13">
    <source>
        <dbReference type="HAMAP-Rule" id="MF_03217"/>
    </source>
</evidence>
<sequence length="993" mass="111379">MGRTPDGTVFPVPHTPDMLSSIFDPRQPKTPLDLLTVGLLTAQIVTYIFMSRPTAQRFFFLLFAFWRASYNGGLGWILKQQSERAWMVRTVKKEGWFDENRRPMIHARVKQHLVSKMGPDYNFEQVPLDYNIWLMFRSIVDVILLNDFVAYCLFAFSCARMPEGHNFMMNVLRYIAGVVIILFNLWVKVDAHKIVGDFAWYWGDCFFLMLQNLVFDGVYEIAPDPMYSIGYAGYYGLSLVSGSYAVLFVSLAAHFSQGLFLHFFENPHINRTYGEKKPLSARVPLRKAPYNAASARAAAGLGPTSPRPADREMDSVPSPAGGRARALSAVSEDEPPTPSQTHGSTALSTDEATDDESNNATHVSKADSLRNSSTSAEAIHHTLKQQPRSDSTRSDRRGTETLHDLHHRLFRKDTVVLRNLDLLRGSDFLLVVAIFYGLIPHFMPRFGPKTYTFAIFLNALGWRVFHSFGLGLMLAAQSKSRWIVRHFLKHYNYAHSSDAVLEAFHNWKILYNTSLIMTYCSFGALCWNCYVALGTDWTVGTDLLRHTLGFLLIALQVWASSSSYQVLGPFGWLYGDFFIDDYPHQLYYTGIYRFLNNPERSMGGAAFFGLVLISGSKLVLAVASFSHLAHWWFLSTVEGPHMRKLYGEAAVRKDSGVTKQLKQAVERNSFLFKKAQSHPKVRDLQGTFEGTYKDAAGAFEDFVSKSKPKFEVVLEDTRMLVQQTKDRLLIVRTENDLSKIDRSLYSVAPQPSAKGSGDGMRFHLGEPISVMWTASSIHSRQDWIGIYLLDRLGPEDAQDSSNRLTKISSHGKWVGVAPDEWEGDTHTGATAGGLSTTSHEGNLSRGGVVFQGDKLPWVAGRYELRYHHDAKHNVLARSEPFEIYVDAPKDPSSVDDTYRVLAPLVLYALQYGAPSEAQLSSDSGASADPDDFTIWNVSQARRISSGIKQAFQVDFSPEVVIADANTRKLAEDIVNAKRLLDPAPQAAYITDTP</sequence>
<dbReference type="GO" id="GO:0006656">
    <property type="term" value="P:phosphatidylcholine biosynthetic process"/>
    <property type="evidence" value="ECO:0007669"/>
    <property type="project" value="UniProtKB-UniRule"/>
</dbReference>
<feature type="transmembrane region" description="Helical" evidence="13 14">
    <location>
        <begin position="422"/>
        <end position="439"/>
    </location>
</feature>
<accession>A0A066VVM9</accession>
<evidence type="ECO:0000256" key="8">
    <source>
        <dbReference type="ARBA" id="ARBA00022989"/>
    </source>
</evidence>
<evidence type="ECO:0000256" key="12">
    <source>
        <dbReference type="ARBA" id="ARBA00023264"/>
    </source>
</evidence>
<evidence type="ECO:0000256" key="6">
    <source>
        <dbReference type="ARBA" id="ARBA00022692"/>
    </source>
</evidence>
<comment type="subcellular location">
    <subcellularLocation>
        <location evidence="1">Endomembrane system</location>
        <topology evidence="1">Multi-pass membrane protein</topology>
    </subcellularLocation>
    <subcellularLocation>
        <location evidence="13 14">Endoplasmic reticulum membrane</location>
        <topology evidence="13 14">Multi-pass membrane protein</topology>
    </subcellularLocation>
</comment>
<reference evidence="16 17" key="1">
    <citation type="submission" date="2014-05" db="EMBL/GenBank/DDBJ databases">
        <title>Draft genome sequence of a rare smut relative, Tilletiaria anomala UBC 951.</title>
        <authorList>
            <consortium name="DOE Joint Genome Institute"/>
            <person name="Toome M."/>
            <person name="Kuo A."/>
            <person name="Henrissat B."/>
            <person name="Lipzen A."/>
            <person name="Tritt A."/>
            <person name="Yoshinaga Y."/>
            <person name="Zane M."/>
            <person name="Barry K."/>
            <person name="Grigoriev I.V."/>
            <person name="Spatafora J.W."/>
            <person name="Aimea M.C."/>
        </authorList>
    </citation>
    <scope>NUCLEOTIDE SEQUENCE [LARGE SCALE GENOMIC DNA]</scope>
    <source>
        <strain evidence="16 17">UBC 951</strain>
    </source>
</reference>
<evidence type="ECO:0000256" key="2">
    <source>
        <dbReference type="ARBA" id="ARBA00022516"/>
    </source>
</evidence>
<dbReference type="InterPro" id="IPR016219">
    <property type="entry name" value="Phosphatid-EA_MeTrfase_fun"/>
</dbReference>
<dbReference type="RefSeq" id="XP_013242125.1">
    <property type="nucleotide sequence ID" value="XM_013386671.1"/>
</dbReference>
<dbReference type="Pfam" id="PF04191">
    <property type="entry name" value="PEMT"/>
    <property type="match status" value="2"/>
</dbReference>
<dbReference type="GO" id="GO:0032259">
    <property type="term" value="P:methylation"/>
    <property type="evidence" value="ECO:0007669"/>
    <property type="project" value="UniProtKB-KW"/>
</dbReference>
<evidence type="ECO:0000313" key="17">
    <source>
        <dbReference type="Proteomes" id="UP000027361"/>
    </source>
</evidence>
<dbReference type="UniPathway" id="UPA00753"/>
<feature type="region of interest" description="Disordered" evidence="15">
    <location>
        <begin position="294"/>
        <end position="375"/>
    </location>
</feature>
<comment type="function">
    <text evidence="13 14">Catalyzes the first step of the methylation pathway of phosphatidylcholine biosynthesis, the SAM-dependent methylation of phosphatidylethanolamine (PE) to phosphatidylmonomethylethanolamine (PMME).</text>
</comment>
<proteinExistence type="inferred from homology"/>
<evidence type="ECO:0000256" key="14">
    <source>
        <dbReference type="RuleBase" id="RU361122"/>
    </source>
</evidence>
<dbReference type="PANTHER" id="PTHR32138">
    <property type="entry name" value="PHOSPHATIDYLETHANOLAMINE N-METHYLTRANSFERASE"/>
    <property type="match status" value="1"/>
</dbReference>
<evidence type="ECO:0000256" key="1">
    <source>
        <dbReference type="ARBA" id="ARBA00004127"/>
    </source>
</evidence>
<dbReference type="PANTHER" id="PTHR32138:SF0">
    <property type="entry name" value="PHOSPHATIDYLETHANOLAMINE N-METHYLTRANSFERASE"/>
    <property type="match status" value="1"/>
</dbReference>
<feature type="transmembrane region" description="Helical" evidence="13 14">
    <location>
        <begin position="34"/>
        <end position="51"/>
    </location>
</feature>
<dbReference type="GO" id="GO:0004608">
    <property type="term" value="F:phosphatidylethanolamine N-methyltransferase activity"/>
    <property type="evidence" value="ECO:0007669"/>
    <property type="project" value="UniProtKB-UniRule"/>
</dbReference>
<feature type="transmembrane region" description="Helical" evidence="13 14">
    <location>
        <begin position="132"/>
        <end position="159"/>
    </location>
</feature>
<dbReference type="HAMAP" id="MF_03217">
    <property type="entry name" value="PEMT"/>
    <property type="match status" value="1"/>
</dbReference>
<feature type="transmembrane region" description="Helical" evidence="13 14">
    <location>
        <begin position="58"/>
        <end position="78"/>
    </location>
</feature>
<dbReference type="Gene3D" id="2.60.40.2840">
    <property type="match status" value="1"/>
</dbReference>
<feature type="transmembrane region" description="Helical" evidence="13 14">
    <location>
        <begin position="171"/>
        <end position="187"/>
    </location>
</feature>
<dbReference type="GO" id="GO:0005789">
    <property type="term" value="C:endoplasmic reticulum membrane"/>
    <property type="evidence" value="ECO:0007669"/>
    <property type="project" value="UniProtKB-SubCell"/>
</dbReference>
<dbReference type="GeneID" id="25264794"/>
<feature type="transmembrane region" description="Helical" evidence="13 14">
    <location>
        <begin position="509"/>
        <end position="531"/>
    </location>
</feature>
<feature type="compositionally biased region" description="Polar residues" evidence="15">
    <location>
        <begin position="339"/>
        <end position="350"/>
    </location>
</feature>
<dbReference type="STRING" id="1037660.A0A066VVM9"/>
<evidence type="ECO:0000256" key="3">
    <source>
        <dbReference type="ARBA" id="ARBA00022603"/>
    </source>
</evidence>
<dbReference type="PROSITE" id="PS51598">
    <property type="entry name" value="SAM_CHO2"/>
    <property type="match status" value="1"/>
</dbReference>
<evidence type="ECO:0000256" key="9">
    <source>
        <dbReference type="ARBA" id="ARBA00023098"/>
    </source>
</evidence>
<keyword evidence="9 13" id="KW-0443">Lipid metabolism</keyword>
<keyword evidence="2 13" id="KW-0444">Lipid biosynthesis</keyword>
<comment type="similarity">
    <text evidence="13 14">Belongs to the class VI-like SAM-binding methyltransferase superfamily. CHO2 family.</text>
</comment>
<dbReference type="FunCoup" id="A0A066VVM9">
    <property type="interactions" value="44"/>
</dbReference>
<evidence type="ECO:0000256" key="10">
    <source>
        <dbReference type="ARBA" id="ARBA00023136"/>
    </source>
</evidence>
<name>A0A066VVM9_TILAU</name>
<comment type="caution">
    <text evidence="13 14">Lacks conserved residue(s) required for the propagation of feature annotation.</text>
</comment>
<evidence type="ECO:0000256" key="4">
    <source>
        <dbReference type="ARBA" id="ARBA00022679"/>
    </source>
</evidence>
<dbReference type="OrthoDB" id="4583at2759"/>
<evidence type="ECO:0000256" key="15">
    <source>
        <dbReference type="SAM" id="MobiDB-lite"/>
    </source>
</evidence>
<keyword evidence="3 13" id="KW-0489">Methyltransferase</keyword>
<feature type="transmembrane region" description="Helical" evidence="13 14">
    <location>
        <begin position="451"/>
        <end position="476"/>
    </location>
</feature>
<dbReference type="EMBL" id="JMSN01000068">
    <property type="protein sequence ID" value="KDN42625.1"/>
    <property type="molecule type" value="Genomic_DNA"/>
</dbReference>
<keyword evidence="12 13" id="KW-1208">Phospholipid metabolism</keyword>
<feature type="transmembrane region" description="Helical" evidence="13 14">
    <location>
        <begin position="605"/>
        <end position="634"/>
    </location>
</feature>
<keyword evidence="10 13" id="KW-0472">Membrane</keyword>
<protein>
    <recommendedName>
        <fullName evidence="13 14">Phosphatidylethanolamine N-methyltransferase</fullName>
        <shortName evidence="13">PE methyltransferase</shortName>
        <shortName evidence="13 14">PEAMT</shortName>
        <shortName evidence="13">PEMT</shortName>
        <ecNumber evidence="13 14">2.1.1.17</ecNumber>
    </recommendedName>
</protein>
<evidence type="ECO:0000256" key="11">
    <source>
        <dbReference type="ARBA" id="ARBA00023209"/>
    </source>
</evidence>
<dbReference type="InterPro" id="IPR007318">
    <property type="entry name" value="Phopholipid_MeTrfase"/>
</dbReference>
<keyword evidence="11 13" id="KW-0594">Phospholipid biosynthesis</keyword>
<evidence type="ECO:0000313" key="16">
    <source>
        <dbReference type="EMBL" id="KDN42625.1"/>
    </source>
</evidence>
<dbReference type="PIRSF" id="PIRSF000383">
    <property type="entry name" value="PEAMT"/>
    <property type="match status" value="1"/>
</dbReference>
<keyword evidence="8 13" id="KW-1133">Transmembrane helix</keyword>
<dbReference type="Proteomes" id="UP000027361">
    <property type="component" value="Unassembled WGS sequence"/>
</dbReference>
<keyword evidence="4 13" id="KW-0808">Transferase</keyword>
<dbReference type="OMA" id="RIWYSVG"/>
<keyword evidence="5 13" id="KW-0949">S-adenosyl-L-methionine</keyword>
<dbReference type="AlphaFoldDB" id="A0A066VVM9"/>
<keyword evidence="17" id="KW-1185">Reference proteome</keyword>
<comment type="catalytic activity">
    <reaction evidence="13 14">
        <text>a 1,2-diacyl-sn-glycero-3-phosphoethanolamine + S-adenosyl-L-methionine = a 1,2-diacyl-sn-glycero-3-phospho-N-methylethanolamine + S-adenosyl-L-homocysteine + H(+)</text>
        <dbReference type="Rhea" id="RHEA:11164"/>
        <dbReference type="ChEBI" id="CHEBI:15378"/>
        <dbReference type="ChEBI" id="CHEBI:57856"/>
        <dbReference type="ChEBI" id="CHEBI:59789"/>
        <dbReference type="ChEBI" id="CHEBI:64573"/>
        <dbReference type="ChEBI" id="CHEBI:64612"/>
        <dbReference type="EC" id="2.1.1.17"/>
    </reaction>
</comment>
<comment type="caution">
    <text evidence="16">The sequence shown here is derived from an EMBL/GenBank/DDBJ whole genome shotgun (WGS) entry which is preliminary data.</text>
</comment>
<evidence type="ECO:0000256" key="7">
    <source>
        <dbReference type="ARBA" id="ARBA00022824"/>
    </source>
</evidence>
<organism evidence="16 17">
    <name type="scientific">Tilletiaria anomala (strain ATCC 24038 / CBS 436.72 / UBC 951)</name>
    <dbReference type="NCBI Taxonomy" id="1037660"/>
    <lineage>
        <taxon>Eukaryota</taxon>
        <taxon>Fungi</taxon>
        <taxon>Dikarya</taxon>
        <taxon>Basidiomycota</taxon>
        <taxon>Ustilaginomycotina</taxon>
        <taxon>Exobasidiomycetes</taxon>
        <taxon>Georgefischeriales</taxon>
        <taxon>Tilletiariaceae</taxon>
        <taxon>Tilletiaria</taxon>
    </lineage>
</organism>
<dbReference type="InParanoid" id="A0A066VVM9"/>
<comment type="pathway">
    <text evidence="13 14">Phospholipid metabolism; phosphatidylcholine biosynthesis.</text>
</comment>
<feature type="transmembrane region" description="Helical" evidence="13 14">
    <location>
        <begin position="231"/>
        <end position="255"/>
    </location>
</feature>
<gene>
    <name evidence="16" type="ORF">K437DRAFT_257809</name>
</gene>
<dbReference type="HOGENOM" id="CLU_005987_0_1_1"/>
<dbReference type="EC" id="2.1.1.17" evidence="13 14"/>